<dbReference type="Proteomes" id="UP000078046">
    <property type="component" value="Unassembled WGS sequence"/>
</dbReference>
<feature type="compositionally biased region" description="Basic and acidic residues" evidence="1">
    <location>
        <begin position="1"/>
        <end position="12"/>
    </location>
</feature>
<protein>
    <submittedName>
        <fullName evidence="2">Uncharacterized protein</fullName>
    </submittedName>
</protein>
<dbReference type="AlphaFoldDB" id="A0A177AP28"/>
<sequence length="27" mass="3271">MEKENVDNKLNLRENNSYTNQEKMKAE</sequence>
<feature type="region of interest" description="Disordered" evidence="1">
    <location>
        <begin position="1"/>
        <end position="27"/>
    </location>
</feature>
<dbReference type="EMBL" id="LWCA01003087">
    <property type="protein sequence ID" value="OAF63590.1"/>
    <property type="molecule type" value="Genomic_DNA"/>
</dbReference>
<evidence type="ECO:0000313" key="2">
    <source>
        <dbReference type="EMBL" id="OAF63590.1"/>
    </source>
</evidence>
<accession>A0A177AP28</accession>
<evidence type="ECO:0000313" key="3">
    <source>
        <dbReference type="Proteomes" id="UP000078046"/>
    </source>
</evidence>
<feature type="non-terminal residue" evidence="2">
    <location>
        <position position="27"/>
    </location>
</feature>
<gene>
    <name evidence="2" type="ORF">A3Q56_08702</name>
</gene>
<evidence type="ECO:0000256" key="1">
    <source>
        <dbReference type="SAM" id="MobiDB-lite"/>
    </source>
</evidence>
<comment type="caution">
    <text evidence="2">The sequence shown here is derived from an EMBL/GenBank/DDBJ whole genome shotgun (WGS) entry which is preliminary data.</text>
</comment>
<name>A0A177AP28_9BILA</name>
<organism evidence="2 3">
    <name type="scientific">Intoshia linei</name>
    <dbReference type="NCBI Taxonomy" id="1819745"/>
    <lineage>
        <taxon>Eukaryota</taxon>
        <taxon>Metazoa</taxon>
        <taxon>Spiralia</taxon>
        <taxon>Lophotrochozoa</taxon>
        <taxon>Mesozoa</taxon>
        <taxon>Orthonectida</taxon>
        <taxon>Rhopaluridae</taxon>
        <taxon>Intoshia</taxon>
    </lineage>
</organism>
<proteinExistence type="predicted"/>
<keyword evidence="3" id="KW-1185">Reference proteome</keyword>
<reference evidence="2 3" key="1">
    <citation type="submission" date="2016-04" db="EMBL/GenBank/DDBJ databases">
        <title>The genome of Intoshia linei affirms orthonectids as highly simplified spiralians.</title>
        <authorList>
            <person name="Mikhailov K.V."/>
            <person name="Slusarev G.S."/>
            <person name="Nikitin M.A."/>
            <person name="Logacheva M.D."/>
            <person name="Penin A."/>
            <person name="Aleoshin V."/>
            <person name="Panchin Y.V."/>
        </authorList>
    </citation>
    <scope>NUCLEOTIDE SEQUENCE [LARGE SCALE GENOMIC DNA]</scope>
    <source>
        <strain evidence="2">Intl2013</strain>
        <tissue evidence="2">Whole animal</tissue>
    </source>
</reference>